<protein>
    <submittedName>
        <fullName evidence="1">Uncharacterized protein</fullName>
    </submittedName>
</protein>
<dbReference type="RefSeq" id="WP_090624232.1">
    <property type="nucleotide sequence ID" value="NZ_FOQO01000001.1"/>
</dbReference>
<evidence type="ECO:0000313" key="1">
    <source>
        <dbReference type="EMBL" id="SFH92338.1"/>
    </source>
</evidence>
<proteinExistence type="predicted"/>
<reference evidence="1 2" key="1">
    <citation type="submission" date="2016-10" db="EMBL/GenBank/DDBJ databases">
        <authorList>
            <person name="de Groot N.N."/>
        </authorList>
    </citation>
    <scope>NUCLEOTIDE SEQUENCE [LARGE SCALE GENOMIC DNA]</scope>
    <source>
        <strain evidence="1 2">RK1</strain>
    </source>
</reference>
<gene>
    <name evidence="1" type="ORF">SAMN05444682_101710</name>
</gene>
<dbReference type="EMBL" id="FOQO01000001">
    <property type="protein sequence ID" value="SFH92338.1"/>
    <property type="molecule type" value="Genomic_DNA"/>
</dbReference>
<evidence type="ECO:0000313" key="2">
    <source>
        <dbReference type="Proteomes" id="UP000198670"/>
    </source>
</evidence>
<dbReference type="Proteomes" id="UP000198670">
    <property type="component" value="Unassembled WGS sequence"/>
</dbReference>
<dbReference type="STRING" id="1477437.SAMN05444682_101710"/>
<accession>A0A1I3E0H0</accession>
<sequence>MSITESSLKKAGFKGSGGVYSKGAVQVFRDHRGWFLGHEHPLDMAVHSMATLLLLESAINSARTESRGETSFNYGVKSA</sequence>
<keyword evidence="2" id="KW-1185">Reference proteome</keyword>
<organism evidence="1 2">
    <name type="scientific">Parapedobacter indicus</name>
    <dbReference type="NCBI Taxonomy" id="1477437"/>
    <lineage>
        <taxon>Bacteria</taxon>
        <taxon>Pseudomonadati</taxon>
        <taxon>Bacteroidota</taxon>
        <taxon>Sphingobacteriia</taxon>
        <taxon>Sphingobacteriales</taxon>
        <taxon>Sphingobacteriaceae</taxon>
        <taxon>Parapedobacter</taxon>
    </lineage>
</organism>
<name>A0A1I3E0H0_9SPHI</name>
<dbReference type="AlphaFoldDB" id="A0A1I3E0H0"/>